<organism evidence="2 3">
    <name type="scientific">Bacteroides faecichinchillae</name>
    <dbReference type="NCBI Taxonomy" id="871325"/>
    <lineage>
        <taxon>Bacteria</taxon>
        <taxon>Pseudomonadati</taxon>
        <taxon>Bacteroidota</taxon>
        <taxon>Bacteroidia</taxon>
        <taxon>Bacteroidales</taxon>
        <taxon>Bacteroidaceae</taxon>
        <taxon>Bacteroides</taxon>
    </lineage>
</organism>
<evidence type="ECO:0000313" key="3">
    <source>
        <dbReference type="Proteomes" id="UP000184436"/>
    </source>
</evidence>
<protein>
    <recommendedName>
        <fullName evidence="4">Transcriptional regulatory protein, C terminal</fullName>
    </recommendedName>
</protein>
<dbReference type="Gene3D" id="1.10.10.10">
    <property type="entry name" value="Winged helix-like DNA-binding domain superfamily/Winged helix DNA-binding domain"/>
    <property type="match status" value="1"/>
</dbReference>
<dbReference type="Proteomes" id="UP000184436">
    <property type="component" value="Unassembled WGS sequence"/>
</dbReference>
<evidence type="ECO:0000256" key="1">
    <source>
        <dbReference type="SAM" id="Phobius"/>
    </source>
</evidence>
<keyword evidence="1" id="KW-0472">Membrane</keyword>
<evidence type="ECO:0000313" key="2">
    <source>
        <dbReference type="EMBL" id="SHE31601.1"/>
    </source>
</evidence>
<keyword evidence="1" id="KW-1133">Transmembrane helix</keyword>
<gene>
    <name evidence="2" type="ORF">SAMN05444349_101134</name>
</gene>
<evidence type="ECO:0008006" key="4">
    <source>
        <dbReference type="Google" id="ProtNLM"/>
    </source>
</evidence>
<name>A0A1M4SHC0_9BACE</name>
<dbReference type="InterPro" id="IPR036388">
    <property type="entry name" value="WH-like_DNA-bd_sf"/>
</dbReference>
<feature type="transmembrane region" description="Helical" evidence="1">
    <location>
        <begin position="20"/>
        <end position="42"/>
    </location>
</feature>
<proteinExistence type="predicted"/>
<reference evidence="2 3" key="1">
    <citation type="submission" date="2016-11" db="EMBL/GenBank/DDBJ databases">
        <authorList>
            <person name="Jaros S."/>
            <person name="Januszkiewicz K."/>
            <person name="Wedrychowicz H."/>
        </authorList>
    </citation>
    <scope>NUCLEOTIDE SEQUENCE [LARGE SCALE GENOMIC DNA]</scope>
    <source>
        <strain evidence="2 3">DSM 26883</strain>
    </source>
</reference>
<sequence length="363" mass="42565">MLSLRHYKSVNINNMRRINIILLSVTICLGGIVFFLLCRYTHESKKSDVNKKAKETFIKAFGQELKSRDLEEYFSFNYNAKTLLTADMPDSVYFEDEFGKHWYRLDTKKHYMNVTDNANVRSLHSSTFRENPIMVDSLNNIWKKCLQDYDIYVKSGLCVSVTGYDRKVKSMSTLHNSWCNISNQVFTIYVGYACEIEIVGYLNYSIWNMMYMEILIYLLLCAVSVYIIYRTSIYVVMKIKSMRQKEVVQMPVIEFVQEMTNTPIRSYIMHDDVIFYAEQKKIEKLGGTKEKLQPQSCQLLELFFRAKDNDYILTDNDIEKELWGNTGTNNRLHKSVGRLRSSIQKVEPSIDIKRNASGYQLLL</sequence>
<dbReference type="AlphaFoldDB" id="A0A1M4SHC0"/>
<keyword evidence="3" id="KW-1185">Reference proteome</keyword>
<keyword evidence="1" id="KW-0812">Transmembrane</keyword>
<accession>A0A1M4SHC0</accession>
<feature type="transmembrane region" description="Helical" evidence="1">
    <location>
        <begin position="214"/>
        <end position="236"/>
    </location>
</feature>
<dbReference type="EMBL" id="FQVD01000001">
    <property type="protein sequence ID" value="SHE31601.1"/>
    <property type="molecule type" value="Genomic_DNA"/>
</dbReference>
<dbReference type="STRING" id="871325.SAMN05444349_101134"/>